<protein>
    <submittedName>
        <fullName evidence="7">23S rRNA (Uracil(1939)-C(5))-methyltransferase RlmD</fullName>
        <ecNumber evidence="7">2.1.1.190</ecNumber>
    </submittedName>
</protein>
<dbReference type="PANTHER" id="PTHR11061:SF30">
    <property type="entry name" value="TRNA (URACIL(54)-C(5))-METHYLTRANSFERASE"/>
    <property type="match status" value="1"/>
</dbReference>
<dbReference type="InterPro" id="IPR029063">
    <property type="entry name" value="SAM-dependent_MTases_sf"/>
</dbReference>
<feature type="binding site" evidence="4">
    <location>
        <position position="392"/>
    </location>
    <ligand>
        <name>S-adenosyl-L-methionine</name>
        <dbReference type="ChEBI" id="CHEBI:59789"/>
    </ligand>
</feature>
<dbReference type="RefSeq" id="WP_173748586.1">
    <property type="nucleotide sequence ID" value="NZ_JAAITA010000004.1"/>
</dbReference>
<dbReference type="SUPFAM" id="SSF50249">
    <property type="entry name" value="Nucleic acid-binding proteins"/>
    <property type="match status" value="1"/>
</dbReference>
<reference evidence="7 8" key="1">
    <citation type="journal article" date="2020" name="Cell Host Microbe">
        <title>Functional and Genomic Variation between Human-Derived Isolates of Lachnospiraceae Reveals Inter- and Intra-Species Diversity.</title>
        <authorList>
            <person name="Sorbara M.T."/>
            <person name="Littmann E.R."/>
            <person name="Fontana E."/>
            <person name="Moody T.U."/>
            <person name="Kohout C.E."/>
            <person name="Gjonbalaj M."/>
            <person name="Eaton V."/>
            <person name="Seok R."/>
            <person name="Leiner I.M."/>
            <person name="Pamer E.G."/>
        </authorList>
    </citation>
    <scope>NUCLEOTIDE SEQUENCE [LARGE SCALE GENOMIC DNA]</scope>
    <source>
        <strain evidence="7 8">MSK.15.26</strain>
    </source>
</reference>
<evidence type="ECO:0000256" key="5">
    <source>
        <dbReference type="PROSITE-ProRule" id="PRU10015"/>
    </source>
</evidence>
<dbReference type="InterPro" id="IPR012340">
    <property type="entry name" value="NA-bd_OB-fold"/>
</dbReference>
<dbReference type="CDD" id="cd02440">
    <property type="entry name" value="AdoMet_MTases"/>
    <property type="match status" value="1"/>
</dbReference>
<evidence type="ECO:0000313" key="7">
    <source>
        <dbReference type="EMBL" id="NSJ85585.1"/>
    </source>
</evidence>
<dbReference type="PROSITE" id="PS50926">
    <property type="entry name" value="TRAM"/>
    <property type="match status" value="1"/>
</dbReference>
<evidence type="ECO:0000259" key="6">
    <source>
        <dbReference type="PROSITE" id="PS50926"/>
    </source>
</evidence>
<dbReference type="InterPro" id="IPR030390">
    <property type="entry name" value="MeTrfase_TrmA_AS"/>
</dbReference>
<dbReference type="InterPro" id="IPR010280">
    <property type="entry name" value="U5_MeTrfase_fam"/>
</dbReference>
<evidence type="ECO:0000313" key="8">
    <source>
        <dbReference type="Proteomes" id="UP000822142"/>
    </source>
</evidence>
<keyword evidence="2 4" id="KW-0808">Transferase</keyword>
<dbReference type="Gene3D" id="3.40.50.150">
    <property type="entry name" value="Vaccinia Virus protein VP39"/>
    <property type="match status" value="1"/>
</dbReference>
<feature type="binding site" evidence="4">
    <location>
        <position position="297"/>
    </location>
    <ligand>
        <name>S-adenosyl-L-methionine</name>
        <dbReference type="ChEBI" id="CHEBI:59789"/>
    </ligand>
</feature>
<dbReference type="EMBL" id="JAAITA010000004">
    <property type="protein sequence ID" value="NSJ85585.1"/>
    <property type="molecule type" value="Genomic_DNA"/>
</dbReference>
<dbReference type="EC" id="2.1.1.190" evidence="7"/>
<dbReference type="Gene3D" id="2.40.50.1070">
    <property type="match status" value="1"/>
</dbReference>
<dbReference type="Gene3D" id="2.40.50.140">
    <property type="entry name" value="Nucleic acid-binding proteins"/>
    <property type="match status" value="1"/>
</dbReference>
<dbReference type="Proteomes" id="UP000822142">
    <property type="component" value="Unassembled WGS sequence"/>
</dbReference>
<dbReference type="NCBIfam" id="TIGR00479">
    <property type="entry name" value="rumA"/>
    <property type="match status" value="1"/>
</dbReference>
<evidence type="ECO:0000256" key="4">
    <source>
        <dbReference type="PROSITE-ProRule" id="PRU01024"/>
    </source>
</evidence>
<keyword evidence="1 4" id="KW-0489">Methyltransferase</keyword>
<evidence type="ECO:0000256" key="3">
    <source>
        <dbReference type="ARBA" id="ARBA00022691"/>
    </source>
</evidence>
<dbReference type="GO" id="GO:0008168">
    <property type="term" value="F:methyltransferase activity"/>
    <property type="evidence" value="ECO:0007669"/>
    <property type="project" value="UniProtKB-KW"/>
</dbReference>
<proteinExistence type="inferred from homology"/>
<organism evidence="7 8">
    <name type="scientific">Blautia hansenii</name>
    <name type="common">Ruminococcus hansenii</name>
    <dbReference type="NCBI Taxonomy" id="1322"/>
    <lineage>
        <taxon>Bacteria</taxon>
        <taxon>Bacillati</taxon>
        <taxon>Bacillota</taxon>
        <taxon>Clostridia</taxon>
        <taxon>Lachnospirales</taxon>
        <taxon>Lachnospiraceae</taxon>
        <taxon>Blautia</taxon>
    </lineage>
</organism>
<accession>A0ABX2I6I8</accession>
<feature type="binding site" evidence="4">
    <location>
        <position position="347"/>
    </location>
    <ligand>
        <name>S-adenosyl-L-methionine</name>
        <dbReference type="ChEBI" id="CHEBI:59789"/>
    </ligand>
</feature>
<sequence length="464" mass="52589">MKKGEIYEGIIEKVDFPNKGRVQIGDRTVIVKNGMPGQKIRFQINKKKGTRLEGRLLEVLEKSPLETREPVCSIFPACGGCMYQTMSYEHQLQMKAEQIKKLIDTAVIQSGQVDEHGNADYTFEGIKGSPQEFAYRNKMEFSFGDEYKDGPLSLGLHKKGSTYDVLNACDCKLVHEDMTKILTCVLEYCREQGYAYYHKMQHTGFLRHLLLRRGNTTGEILVNLVTTSQEQTDFGELKERLLNLKLEGEIVGFLHIVNDALSDVVKSDETRILYGKDYFYEEILGLKFKITPFSFFQPNSYGAEVLYETAREYIGNTKDMTVFDLYSGTGTISQILASVAKEVIGVEIVEEAVVAAKENAKRNGIENCRFLAGDVLKVLDEIEERPDFIVLDPPRDGIHPKALPKIIDYGVDKLVYISCKPTSLARDLEMFLGRGYRVEKVCCVDQFCQTVHVETIVLIQKKNS</sequence>
<feature type="active site" description="Nucleophile" evidence="4">
    <location>
        <position position="419"/>
    </location>
</feature>
<dbReference type="InterPro" id="IPR002792">
    <property type="entry name" value="TRAM_dom"/>
</dbReference>
<feature type="active site" evidence="5">
    <location>
        <position position="419"/>
    </location>
</feature>
<name>A0ABX2I6I8_BLAHA</name>
<dbReference type="PROSITE" id="PS51687">
    <property type="entry name" value="SAM_MT_RNA_M5U"/>
    <property type="match status" value="1"/>
</dbReference>
<comment type="similarity">
    <text evidence="4">Belongs to the class I-like SAM-binding methyltransferase superfamily. RNA M5U methyltransferase family.</text>
</comment>
<feature type="domain" description="TRAM" evidence="6">
    <location>
        <begin position="1"/>
        <end position="58"/>
    </location>
</feature>
<keyword evidence="3 4" id="KW-0949">S-adenosyl-L-methionine</keyword>
<keyword evidence="8" id="KW-1185">Reference proteome</keyword>
<dbReference type="GO" id="GO:0032259">
    <property type="term" value="P:methylation"/>
    <property type="evidence" value="ECO:0007669"/>
    <property type="project" value="UniProtKB-KW"/>
</dbReference>
<feature type="binding site" evidence="4">
    <location>
        <position position="326"/>
    </location>
    <ligand>
        <name>S-adenosyl-L-methionine</name>
        <dbReference type="ChEBI" id="CHEBI:59789"/>
    </ligand>
</feature>
<evidence type="ECO:0000256" key="2">
    <source>
        <dbReference type="ARBA" id="ARBA00022679"/>
    </source>
</evidence>
<comment type="caution">
    <text evidence="7">The sequence shown here is derived from an EMBL/GenBank/DDBJ whole genome shotgun (WGS) entry which is preliminary data.</text>
</comment>
<evidence type="ECO:0000256" key="1">
    <source>
        <dbReference type="ARBA" id="ARBA00022603"/>
    </source>
</evidence>
<dbReference type="Pfam" id="PF05958">
    <property type="entry name" value="tRNA_U5-meth_tr"/>
    <property type="match status" value="1"/>
</dbReference>
<dbReference type="PROSITE" id="PS01230">
    <property type="entry name" value="TRMA_1"/>
    <property type="match status" value="1"/>
</dbReference>
<dbReference type="SUPFAM" id="SSF53335">
    <property type="entry name" value="S-adenosyl-L-methionine-dependent methyltransferases"/>
    <property type="match status" value="1"/>
</dbReference>
<dbReference type="PANTHER" id="PTHR11061">
    <property type="entry name" value="RNA M5U METHYLTRANSFERASE"/>
    <property type="match status" value="1"/>
</dbReference>
<gene>
    <name evidence="7" type="primary">rlmD</name>
    <name evidence="7" type="ORF">G5A70_05255</name>
</gene>